<dbReference type="PANTHER" id="PTHR18901:SF38">
    <property type="entry name" value="PSEUDOURIDINE-5'-PHOSPHATASE"/>
    <property type="match status" value="1"/>
</dbReference>
<dbReference type="NCBIfam" id="TIGR01509">
    <property type="entry name" value="HAD-SF-IA-v3"/>
    <property type="match status" value="1"/>
</dbReference>
<organism evidence="2 3">
    <name type="scientific">Streptomyces hebeiensis</name>
    <dbReference type="NCBI Taxonomy" id="229486"/>
    <lineage>
        <taxon>Bacteria</taxon>
        <taxon>Bacillati</taxon>
        <taxon>Actinomycetota</taxon>
        <taxon>Actinomycetes</taxon>
        <taxon>Kitasatosporales</taxon>
        <taxon>Streptomycetaceae</taxon>
        <taxon>Streptomyces</taxon>
    </lineage>
</organism>
<dbReference type="GO" id="GO:0016787">
    <property type="term" value="F:hydrolase activity"/>
    <property type="evidence" value="ECO:0007669"/>
    <property type="project" value="UniProtKB-KW"/>
</dbReference>
<dbReference type="SFLD" id="SFLDG01129">
    <property type="entry name" value="C1.5:_HAD__Beta-PGM__Phosphata"/>
    <property type="match status" value="1"/>
</dbReference>
<comment type="caution">
    <text evidence="2">The sequence shown here is derived from an EMBL/GenBank/DDBJ whole genome shotgun (WGS) entry which is preliminary data.</text>
</comment>
<evidence type="ECO:0000313" key="2">
    <source>
        <dbReference type="EMBL" id="GAA1162958.1"/>
    </source>
</evidence>
<proteinExistence type="predicted"/>
<dbReference type="InterPro" id="IPR023198">
    <property type="entry name" value="PGP-like_dom2"/>
</dbReference>
<dbReference type="Gene3D" id="1.10.150.240">
    <property type="entry name" value="Putative phosphatase, domain 2"/>
    <property type="match status" value="1"/>
</dbReference>
<dbReference type="InterPro" id="IPR023214">
    <property type="entry name" value="HAD_sf"/>
</dbReference>
<dbReference type="SFLD" id="SFLDS00003">
    <property type="entry name" value="Haloacid_Dehalogenase"/>
    <property type="match status" value="1"/>
</dbReference>
<name>A0ABN1USS5_9ACTN</name>
<dbReference type="SFLD" id="SFLDG01135">
    <property type="entry name" value="C1.5.6:_HAD__Beta-PGM__Phospha"/>
    <property type="match status" value="1"/>
</dbReference>
<evidence type="ECO:0000313" key="3">
    <source>
        <dbReference type="Proteomes" id="UP001501371"/>
    </source>
</evidence>
<keyword evidence="2" id="KW-0378">Hydrolase</keyword>
<dbReference type="Proteomes" id="UP001501371">
    <property type="component" value="Unassembled WGS sequence"/>
</dbReference>
<dbReference type="EMBL" id="BAAAKV010000014">
    <property type="protein sequence ID" value="GAA1162958.1"/>
    <property type="molecule type" value="Genomic_DNA"/>
</dbReference>
<feature type="region of interest" description="Disordered" evidence="1">
    <location>
        <begin position="1"/>
        <end position="29"/>
    </location>
</feature>
<dbReference type="SUPFAM" id="SSF56784">
    <property type="entry name" value="HAD-like"/>
    <property type="match status" value="1"/>
</dbReference>
<dbReference type="InterPro" id="IPR036412">
    <property type="entry name" value="HAD-like_sf"/>
</dbReference>
<sequence>MNTPNTPNTPDAPDAPKTPNTPAPGVPRDTRLVIFDCDGVLVDTERTGPAIVAEMAREVGWPLTPALVRQRFLGRPESYLYEQVRAHATVPVGPEWLRDYRGRVRDAFAARPLTMPGVVEVLDLLDRRPLPYCVASSGSHERIAHSLTATGLMERFAGRVFSADDVPLGKPAPDLFLHAARNQGCPPGNCLVVEDSPAGVDAALAAGMPVVGYSGGPTEPEALAHATHGVIEDLAHLFRSTPD</sequence>
<dbReference type="PANTHER" id="PTHR18901">
    <property type="entry name" value="2-DEOXYGLUCOSE-6-PHOSPHATE PHOSPHATASE 2"/>
    <property type="match status" value="1"/>
</dbReference>
<accession>A0ABN1USS5</accession>
<keyword evidence="3" id="KW-1185">Reference proteome</keyword>
<dbReference type="Pfam" id="PF00702">
    <property type="entry name" value="Hydrolase"/>
    <property type="match status" value="1"/>
</dbReference>
<protein>
    <submittedName>
        <fullName evidence="2">HAD family hydrolase</fullName>
    </submittedName>
</protein>
<feature type="compositionally biased region" description="Low complexity" evidence="1">
    <location>
        <begin position="1"/>
        <end position="18"/>
    </location>
</feature>
<dbReference type="Gene3D" id="3.40.50.1000">
    <property type="entry name" value="HAD superfamily/HAD-like"/>
    <property type="match status" value="1"/>
</dbReference>
<dbReference type="InterPro" id="IPR006439">
    <property type="entry name" value="HAD-SF_hydro_IA"/>
</dbReference>
<dbReference type="CDD" id="cd07526">
    <property type="entry name" value="HAD_BPGM_like"/>
    <property type="match status" value="1"/>
</dbReference>
<evidence type="ECO:0000256" key="1">
    <source>
        <dbReference type="SAM" id="MobiDB-lite"/>
    </source>
</evidence>
<reference evidence="2 3" key="1">
    <citation type="journal article" date="2019" name="Int. J. Syst. Evol. Microbiol.">
        <title>The Global Catalogue of Microorganisms (GCM) 10K type strain sequencing project: providing services to taxonomists for standard genome sequencing and annotation.</title>
        <authorList>
            <consortium name="The Broad Institute Genomics Platform"/>
            <consortium name="The Broad Institute Genome Sequencing Center for Infectious Disease"/>
            <person name="Wu L."/>
            <person name="Ma J."/>
        </authorList>
    </citation>
    <scope>NUCLEOTIDE SEQUENCE [LARGE SCALE GENOMIC DNA]</scope>
    <source>
        <strain evidence="2 3">JCM 12696</strain>
    </source>
</reference>
<gene>
    <name evidence="2" type="ORF">GCM10009654_19560</name>
</gene>